<dbReference type="Pfam" id="PF05703">
    <property type="entry name" value="Auxin_canalis"/>
    <property type="match status" value="1"/>
</dbReference>
<dbReference type="AlphaFoldDB" id="A0A3S4PNY7"/>
<evidence type="ECO:0000313" key="3">
    <source>
        <dbReference type="EMBL" id="RWR92985.1"/>
    </source>
</evidence>
<organism evidence="3 4">
    <name type="scientific">Cinnamomum micranthum f. kanehirae</name>
    <dbReference type="NCBI Taxonomy" id="337451"/>
    <lineage>
        <taxon>Eukaryota</taxon>
        <taxon>Viridiplantae</taxon>
        <taxon>Streptophyta</taxon>
        <taxon>Embryophyta</taxon>
        <taxon>Tracheophyta</taxon>
        <taxon>Spermatophyta</taxon>
        <taxon>Magnoliopsida</taxon>
        <taxon>Magnoliidae</taxon>
        <taxon>Laurales</taxon>
        <taxon>Lauraceae</taxon>
        <taxon>Cinnamomum</taxon>
    </lineage>
</organism>
<dbReference type="GO" id="GO:0010305">
    <property type="term" value="P:leaf vascular tissue pattern formation"/>
    <property type="evidence" value="ECO:0007669"/>
    <property type="project" value="TreeGrafter"/>
</dbReference>
<dbReference type="InterPro" id="IPR008546">
    <property type="entry name" value="VAN3-bd-like_auxin_canal"/>
</dbReference>
<dbReference type="EMBL" id="QPKB01000009">
    <property type="protein sequence ID" value="RWR92985.1"/>
    <property type="molecule type" value="Genomic_DNA"/>
</dbReference>
<dbReference type="Proteomes" id="UP000283530">
    <property type="component" value="Unassembled WGS sequence"/>
</dbReference>
<keyword evidence="4" id="KW-1185">Reference proteome</keyword>
<dbReference type="PANTHER" id="PTHR31351:SF25">
    <property type="entry name" value="AUXIN CANALIZATION PROTEIN (DUF828)"/>
    <property type="match status" value="1"/>
</dbReference>
<sequence length="267" mass="29873">MLSWEQRWLWMQQSIRHLRQSWADMIKLNQVRMRRWLKEKLCSSDTRNERRKEEQRLQAAMSVAGLAAVIASFSAKSAGDTPDKKKLATAAAAALVAVQCAEVAELMGAQQRHVASVIDAAIAAATPADILALTAAAATWKTQLKTVYVFAKQSLVILRVRTKHLGGAFTTFKDYTIMEVVDESKETTAGVLFTNEVNGYCCICIRTSQGEIRITFKDKVECSLWVTTISHFLLSTREDHLSHTSIDPGLRKYSFSRCFYLSLSGFV</sequence>
<dbReference type="GO" id="GO:0010087">
    <property type="term" value="P:phloem or xylem histogenesis"/>
    <property type="evidence" value="ECO:0007669"/>
    <property type="project" value="TreeGrafter"/>
</dbReference>
<accession>A0A3S4PNY7</accession>
<feature type="domain" description="Pleckstrin-like plant" evidence="2">
    <location>
        <begin position="141"/>
        <end position="235"/>
    </location>
</feature>
<reference evidence="3 4" key="1">
    <citation type="journal article" date="2019" name="Nat. Plants">
        <title>Stout camphor tree genome fills gaps in understanding of flowering plant genome evolution.</title>
        <authorList>
            <person name="Chaw S.M."/>
            <person name="Liu Y.C."/>
            <person name="Wu Y.W."/>
            <person name="Wang H.Y."/>
            <person name="Lin C.I."/>
            <person name="Wu C.S."/>
            <person name="Ke H.M."/>
            <person name="Chang L.Y."/>
            <person name="Hsu C.Y."/>
            <person name="Yang H.T."/>
            <person name="Sudianto E."/>
            <person name="Hsu M.H."/>
            <person name="Wu K.P."/>
            <person name="Wang L.N."/>
            <person name="Leebens-Mack J.H."/>
            <person name="Tsai I.J."/>
        </authorList>
    </citation>
    <scope>NUCLEOTIDE SEQUENCE [LARGE SCALE GENOMIC DNA]</scope>
    <source>
        <strain evidence="4">cv. Chaw 1501</strain>
        <tissue evidence="3">Young leaves</tissue>
    </source>
</reference>
<proteinExistence type="predicted"/>
<feature type="domain" description="VAN3-binding protein-like auxin canalisation" evidence="1">
    <location>
        <begin position="7"/>
        <end position="139"/>
    </location>
</feature>
<dbReference type="Pfam" id="PF08458">
    <property type="entry name" value="PH_2"/>
    <property type="match status" value="1"/>
</dbReference>
<dbReference type="InterPro" id="IPR013666">
    <property type="entry name" value="PH_pln"/>
</dbReference>
<evidence type="ECO:0000259" key="2">
    <source>
        <dbReference type="Pfam" id="PF08458"/>
    </source>
</evidence>
<dbReference type="GO" id="GO:0009734">
    <property type="term" value="P:auxin-activated signaling pathway"/>
    <property type="evidence" value="ECO:0007669"/>
    <property type="project" value="TreeGrafter"/>
</dbReference>
<evidence type="ECO:0000313" key="4">
    <source>
        <dbReference type="Proteomes" id="UP000283530"/>
    </source>
</evidence>
<dbReference type="OrthoDB" id="1938819at2759"/>
<comment type="caution">
    <text evidence="3">The sequence shown here is derived from an EMBL/GenBank/DDBJ whole genome shotgun (WGS) entry which is preliminary data.</text>
</comment>
<dbReference type="InterPro" id="IPR040269">
    <property type="entry name" value="VAB"/>
</dbReference>
<protein>
    <submittedName>
        <fullName evidence="3">VAN3-binding protein</fullName>
    </submittedName>
</protein>
<dbReference type="PANTHER" id="PTHR31351">
    <property type="entry name" value="EXPRESSED PROTEIN"/>
    <property type="match status" value="1"/>
</dbReference>
<name>A0A3S4PNY7_9MAGN</name>
<evidence type="ECO:0000259" key="1">
    <source>
        <dbReference type="Pfam" id="PF05703"/>
    </source>
</evidence>
<gene>
    <name evidence="3" type="ORF">CKAN_02221500</name>
</gene>